<dbReference type="InterPro" id="IPR051815">
    <property type="entry name" value="Molybdate_resp_trans_reg"/>
</dbReference>
<protein>
    <recommendedName>
        <fullName evidence="1">HTH lysR-type domain-containing protein</fullName>
    </recommendedName>
</protein>
<comment type="caution">
    <text evidence="2">The sequence shown here is derived from an EMBL/GenBank/DDBJ whole genome shotgun (WGS) entry which is preliminary data.</text>
</comment>
<dbReference type="Pfam" id="PF00126">
    <property type="entry name" value="HTH_1"/>
    <property type="match status" value="1"/>
</dbReference>
<dbReference type="AlphaFoldDB" id="A0A644Z173"/>
<dbReference type="InterPro" id="IPR036388">
    <property type="entry name" value="WH-like_DNA-bd_sf"/>
</dbReference>
<sequence length="126" mass="13948">MELKAKLYLVDEDGNKFMGIGVLWLLEQVRHQNSLRKAAMALGISYSKAFGMVQNLEQSLGVAVLNRRKGGSNRDGATLTPFAIEFLSLYRSFEQQAKEGLQSPYAQFKQDLNVLLAGIDEHGGEA</sequence>
<dbReference type="PANTHER" id="PTHR30432:SF1">
    <property type="entry name" value="DNA-BINDING TRANSCRIPTIONAL DUAL REGULATOR MODE"/>
    <property type="match status" value="1"/>
</dbReference>
<name>A0A644Z173_9ZZZZ</name>
<feature type="domain" description="HTH lysR-type" evidence="1">
    <location>
        <begin position="25"/>
        <end position="82"/>
    </location>
</feature>
<dbReference type="InterPro" id="IPR036390">
    <property type="entry name" value="WH_DNA-bd_sf"/>
</dbReference>
<proteinExistence type="predicted"/>
<evidence type="ECO:0000259" key="1">
    <source>
        <dbReference type="Pfam" id="PF00126"/>
    </source>
</evidence>
<dbReference type="GO" id="GO:0003700">
    <property type="term" value="F:DNA-binding transcription factor activity"/>
    <property type="evidence" value="ECO:0007669"/>
    <property type="project" value="InterPro"/>
</dbReference>
<reference evidence="2" key="1">
    <citation type="submission" date="2019-08" db="EMBL/GenBank/DDBJ databases">
        <authorList>
            <person name="Kucharzyk K."/>
            <person name="Murdoch R.W."/>
            <person name="Higgins S."/>
            <person name="Loffler F."/>
        </authorList>
    </citation>
    <scope>NUCLEOTIDE SEQUENCE</scope>
</reference>
<organism evidence="2">
    <name type="scientific">bioreactor metagenome</name>
    <dbReference type="NCBI Taxonomy" id="1076179"/>
    <lineage>
        <taxon>unclassified sequences</taxon>
        <taxon>metagenomes</taxon>
        <taxon>ecological metagenomes</taxon>
    </lineage>
</organism>
<dbReference type="EMBL" id="VSSQ01006984">
    <property type="protein sequence ID" value="MPM34472.1"/>
    <property type="molecule type" value="Genomic_DNA"/>
</dbReference>
<accession>A0A644Z173</accession>
<dbReference type="InterPro" id="IPR000847">
    <property type="entry name" value="LysR_HTH_N"/>
</dbReference>
<dbReference type="Gene3D" id="1.10.10.10">
    <property type="entry name" value="Winged helix-like DNA-binding domain superfamily/Winged helix DNA-binding domain"/>
    <property type="match status" value="1"/>
</dbReference>
<dbReference type="SUPFAM" id="SSF46785">
    <property type="entry name" value="Winged helix' DNA-binding domain"/>
    <property type="match status" value="1"/>
</dbReference>
<dbReference type="PANTHER" id="PTHR30432">
    <property type="entry name" value="TRANSCRIPTIONAL REGULATOR MODE"/>
    <property type="match status" value="1"/>
</dbReference>
<evidence type="ECO:0000313" key="2">
    <source>
        <dbReference type="EMBL" id="MPM34472.1"/>
    </source>
</evidence>
<gene>
    <name evidence="2" type="ORF">SDC9_81055</name>
</gene>